<dbReference type="Proteomes" id="UP000008144">
    <property type="component" value="Chromosome 1"/>
</dbReference>
<evidence type="ECO:0000256" key="3">
    <source>
        <dbReference type="RuleBase" id="RU363103"/>
    </source>
</evidence>
<reference evidence="4" key="3">
    <citation type="submission" date="2025-08" db="UniProtKB">
        <authorList>
            <consortium name="Ensembl"/>
        </authorList>
    </citation>
    <scope>IDENTIFICATION</scope>
</reference>
<dbReference type="GO" id="GO:0045271">
    <property type="term" value="C:respiratory chain complex I"/>
    <property type="evidence" value="ECO:0000318"/>
    <property type="project" value="GO_Central"/>
</dbReference>
<dbReference type="AlphaFoldDB" id="F6Z0W4"/>
<dbReference type="Pfam" id="PF05071">
    <property type="entry name" value="NDUFA12"/>
    <property type="match status" value="1"/>
</dbReference>
<reference evidence="4" key="2">
    <citation type="journal article" date="2008" name="Genome Biol.">
        <title>Improved genome assembly and evidence-based global gene model set for the chordate Ciona intestinalis: new insight into intron and operon populations.</title>
        <authorList>
            <person name="Satou Y."/>
            <person name="Mineta K."/>
            <person name="Ogasawara M."/>
            <person name="Sasakura Y."/>
            <person name="Shoguchi E."/>
            <person name="Ueno K."/>
            <person name="Yamada L."/>
            <person name="Matsumoto J."/>
            <person name="Wasserscheid J."/>
            <person name="Dewar K."/>
            <person name="Wiley G.B."/>
            <person name="Macmil S.L."/>
            <person name="Roe B.A."/>
            <person name="Zeller R.W."/>
            <person name="Hastings K.E."/>
            <person name="Lemaire P."/>
            <person name="Lindquist E."/>
            <person name="Endo T."/>
            <person name="Hotta K."/>
            <person name="Inaba K."/>
        </authorList>
    </citation>
    <scope>NUCLEOTIDE SEQUENCE [LARGE SCALE GENOMIC DNA]</scope>
    <source>
        <strain evidence="4">wild type</strain>
    </source>
</reference>
<evidence type="ECO:0000256" key="1">
    <source>
        <dbReference type="ARBA" id="ARBA00007355"/>
    </source>
</evidence>
<comment type="function">
    <text evidence="3">Accessory subunit of the mitochondrial membrane respiratory chain NADH dehydrogenase (Complex I), that is believed not to be involved in catalysis. Complex I functions in the transfer of electrons from NADH to the respiratory chain. The immediate electron acceptor for the enzyme is believed to be ubiquinone.</text>
</comment>
<evidence type="ECO:0000313" key="5">
    <source>
        <dbReference type="Proteomes" id="UP000008144"/>
    </source>
</evidence>
<keyword evidence="5" id="KW-1185">Reference proteome</keyword>
<dbReference type="OMA" id="WHGWIHH"/>
<name>F6Z0W4_CIOIN</name>
<dbReference type="PANTHER" id="PTHR12910:SF2">
    <property type="entry name" value="NADH DEHYDROGENASE [UBIQUINONE] 1 ALPHA SUBCOMPLEX SUBUNIT 12"/>
    <property type="match status" value="1"/>
</dbReference>
<sequence>RQFVVPFSEMMKHFRHNYETDGGYFQRFRGVFIQMSRMNEIKYGTHVGTDELGNKYYENNRYFVGRNRWVDFNKDTWKNKWDFNASQITPEWHRWLHYMTDDTPTVKPPTQRKFLLTHTRNLTGTKDCYVPYSTTKPKIEAWKP</sequence>
<dbReference type="Ensembl" id="ENSCINT00000010731.3">
    <property type="protein sequence ID" value="ENSCINP00000010731.3"/>
    <property type="gene ID" value="ENSCING00000013720.2"/>
</dbReference>
<keyword evidence="3" id="KW-0249">Electron transport</keyword>
<accession>F6Z0W4</accession>
<comment type="similarity">
    <text evidence="1 3">Belongs to the complex I NDUFA12 subunit family.</text>
</comment>
<proteinExistence type="inferred from homology"/>
<dbReference type="EMBL" id="EAAA01000148">
    <property type="status" value="NOT_ANNOTATED_CDS"/>
    <property type="molecule type" value="Genomic_DNA"/>
</dbReference>
<evidence type="ECO:0000313" key="4">
    <source>
        <dbReference type="Ensembl" id="ENSCINP00000010731.3"/>
    </source>
</evidence>
<dbReference type="InParanoid" id="F6Z0W4"/>
<comment type="subcellular location">
    <subcellularLocation>
        <location evidence="3">Mitochondrion inner membrane</location>
        <topology evidence="3">Peripheral membrane protein</topology>
        <orientation evidence="3">Matrix side</orientation>
    </subcellularLocation>
</comment>
<dbReference type="HOGENOM" id="CLU_110455_1_1_1"/>
<keyword evidence="3" id="KW-0813">Transport</keyword>
<keyword evidence="3" id="KW-0679">Respiratory chain</keyword>
<dbReference type="GO" id="GO:0005743">
    <property type="term" value="C:mitochondrial inner membrane"/>
    <property type="evidence" value="ECO:0007669"/>
    <property type="project" value="UniProtKB-SubCell"/>
</dbReference>
<comment type="subunit">
    <text evidence="3">Complex I is composed of 45 different subunits.</text>
</comment>
<dbReference type="GeneTree" id="ENSGT00390000005848"/>
<dbReference type="PANTHER" id="PTHR12910">
    <property type="entry name" value="NADH-UBIQUINONE OXIDOREDUCTASE SUBUNIT B17.2"/>
    <property type="match status" value="1"/>
</dbReference>
<reference evidence="5" key="1">
    <citation type="journal article" date="2002" name="Science">
        <title>The draft genome of Ciona intestinalis: insights into chordate and vertebrate origins.</title>
        <authorList>
            <person name="Dehal P."/>
            <person name="Satou Y."/>
            <person name="Campbell R.K."/>
            <person name="Chapman J."/>
            <person name="Degnan B."/>
            <person name="De Tomaso A."/>
            <person name="Davidson B."/>
            <person name="Di Gregorio A."/>
            <person name="Gelpke M."/>
            <person name="Goodstein D.M."/>
            <person name="Harafuji N."/>
            <person name="Hastings K.E."/>
            <person name="Ho I."/>
            <person name="Hotta K."/>
            <person name="Huang W."/>
            <person name="Kawashima T."/>
            <person name="Lemaire P."/>
            <person name="Martinez D."/>
            <person name="Meinertzhagen I.A."/>
            <person name="Necula S."/>
            <person name="Nonaka M."/>
            <person name="Putnam N."/>
            <person name="Rash S."/>
            <person name="Saiga H."/>
            <person name="Satake M."/>
            <person name="Terry A."/>
            <person name="Yamada L."/>
            <person name="Wang H.G."/>
            <person name="Awazu S."/>
            <person name="Azumi K."/>
            <person name="Boore J."/>
            <person name="Branno M."/>
            <person name="Chin-Bow S."/>
            <person name="DeSantis R."/>
            <person name="Doyle S."/>
            <person name="Francino P."/>
            <person name="Keys D.N."/>
            <person name="Haga S."/>
            <person name="Hayashi H."/>
            <person name="Hino K."/>
            <person name="Imai K.S."/>
            <person name="Inaba K."/>
            <person name="Kano S."/>
            <person name="Kobayashi K."/>
            <person name="Kobayashi M."/>
            <person name="Lee B.I."/>
            <person name="Makabe K.W."/>
            <person name="Manohar C."/>
            <person name="Matassi G."/>
            <person name="Medina M."/>
            <person name="Mochizuki Y."/>
            <person name="Mount S."/>
            <person name="Morishita T."/>
            <person name="Miura S."/>
            <person name="Nakayama A."/>
            <person name="Nishizaka S."/>
            <person name="Nomoto H."/>
            <person name="Ohta F."/>
            <person name="Oishi K."/>
            <person name="Rigoutsos I."/>
            <person name="Sano M."/>
            <person name="Sasaki A."/>
            <person name="Sasakura Y."/>
            <person name="Shoguchi E."/>
            <person name="Shin-i T."/>
            <person name="Spagnuolo A."/>
            <person name="Stainier D."/>
            <person name="Suzuki M.M."/>
            <person name="Tassy O."/>
            <person name="Takatori N."/>
            <person name="Tokuoka M."/>
            <person name="Yagi K."/>
            <person name="Yoshizaki F."/>
            <person name="Wada S."/>
            <person name="Zhang C."/>
            <person name="Hyatt P.D."/>
            <person name="Larimer F."/>
            <person name="Detter C."/>
            <person name="Doggett N."/>
            <person name="Glavina T."/>
            <person name="Hawkins T."/>
            <person name="Richardson P."/>
            <person name="Lucas S."/>
            <person name="Kohara Y."/>
            <person name="Levine M."/>
            <person name="Satoh N."/>
            <person name="Rokhsar D.S."/>
        </authorList>
    </citation>
    <scope>NUCLEOTIDE SEQUENCE [LARGE SCALE GENOMIC DNA]</scope>
</reference>
<reference evidence="4" key="4">
    <citation type="submission" date="2025-09" db="UniProtKB">
        <authorList>
            <consortium name="Ensembl"/>
        </authorList>
    </citation>
    <scope>IDENTIFICATION</scope>
</reference>
<keyword evidence="3" id="KW-0496">Mitochondrion</keyword>
<keyword evidence="3" id="KW-0472">Membrane</keyword>
<organism evidence="4 5">
    <name type="scientific">Ciona intestinalis</name>
    <name type="common">Transparent sea squirt</name>
    <name type="synonym">Ascidia intestinalis</name>
    <dbReference type="NCBI Taxonomy" id="7719"/>
    <lineage>
        <taxon>Eukaryota</taxon>
        <taxon>Metazoa</taxon>
        <taxon>Chordata</taxon>
        <taxon>Tunicata</taxon>
        <taxon>Ascidiacea</taxon>
        <taxon>Phlebobranchia</taxon>
        <taxon>Cionidae</taxon>
        <taxon>Ciona</taxon>
    </lineage>
</organism>
<dbReference type="InterPro" id="IPR007763">
    <property type="entry name" value="NDUFA12"/>
</dbReference>
<dbReference type="FunCoup" id="F6Z0W4">
    <property type="interactions" value="308"/>
</dbReference>
<keyword evidence="3" id="KW-0999">Mitochondrion inner membrane</keyword>
<evidence type="ECO:0000256" key="2">
    <source>
        <dbReference type="ARBA" id="ARBA00040285"/>
    </source>
</evidence>
<protein>
    <recommendedName>
        <fullName evidence="2 3">NADH dehydrogenase [ubiquinone] 1 alpha subcomplex subunit 12</fullName>
    </recommendedName>
</protein>
<dbReference type="STRING" id="7719.ENSCINP00000010731"/>